<dbReference type="HOGENOM" id="CLU_099411_0_1_5"/>
<feature type="transmembrane region" description="Helical" evidence="1">
    <location>
        <begin position="41"/>
        <end position="61"/>
    </location>
</feature>
<dbReference type="NCBIfam" id="TIGR02281">
    <property type="entry name" value="clan_AA_DTGA"/>
    <property type="match status" value="1"/>
</dbReference>
<reference evidence="2 3" key="1">
    <citation type="submission" date="2006-08" db="EMBL/GenBank/DDBJ databases">
        <title>Complete sequence of Maricaulis maris MCS10.</title>
        <authorList>
            <consortium name="US DOE Joint Genome Institute"/>
            <person name="Copeland A."/>
            <person name="Lucas S."/>
            <person name="Lapidus A."/>
            <person name="Barry K."/>
            <person name="Detter J.C."/>
            <person name="Glavina del Rio T."/>
            <person name="Hammon N."/>
            <person name="Israni S."/>
            <person name="Dalin E."/>
            <person name="Tice H."/>
            <person name="Pitluck S."/>
            <person name="Saunders E."/>
            <person name="Brettin T."/>
            <person name="Bruce D."/>
            <person name="Han C."/>
            <person name="Tapia R."/>
            <person name="Gilna P."/>
            <person name="Schmutz J."/>
            <person name="Larimer F."/>
            <person name="Land M."/>
            <person name="Hauser L."/>
            <person name="Kyrpides N."/>
            <person name="Mikhailova N."/>
            <person name="Viollier P."/>
            <person name="Stephens C."/>
            <person name="Richardson P."/>
        </authorList>
    </citation>
    <scope>NUCLEOTIDE SEQUENCE [LARGE SCALE GENOMIC DNA]</scope>
    <source>
        <strain evidence="2 3">MCS10</strain>
    </source>
</reference>
<dbReference type="RefSeq" id="WP_011642896.1">
    <property type="nucleotide sequence ID" value="NC_008347.1"/>
</dbReference>
<dbReference type="SUPFAM" id="SSF50630">
    <property type="entry name" value="Acid proteases"/>
    <property type="match status" value="1"/>
</dbReference>
<dbReference type="Pfam" id="PF13975">
    <property type="entry name" value="gag-asp_proteas"/>
    <property type="match status" value="1"/>
</dbReference>
<dbReference type="AlphaFoldDB" id="Q0AR38"/>
<dbReference type="OrthoDB" id="7595324at2"/>
<dbReference type="InterPro" id="IPR011969">
    <property type="entry name" value="Clan_AA_Asp_peptidase_C"/>
</dbReference>
<feature type="transmembrane region" description="Helical" evidence="1">
    <location>
        <begin position="12"/>
        <end position="35"/>
    </location>
</feature>
<dbReference type="EMBL" id="CP000449">
    <property type="protein sequence ID" value="ABI65249.1"/>
    <property type="molecule type" value="Genomic_DNA"/>
</dbReference>
<name>Q0AR38_MARMM</name>
<dbReference type="InterPro" id="IPR034122">
    <property type="entry name" value="Retropepsin-like_bacterial"/>
</dbReference>
<dbReference type="STRING" id="394221.Mmar10_0956"/>
<gene>
    <name evidence="2" type="ordered locus">Mmar10_0956</name>
</gene>
<keyword evidence="1" id="KW-0812">Transmembrane</keyword>
<keyword evidence="3" id="KW-1185">Reference proteome</keyword>
<dbReference type="Proteomes" id="UP000001964">
    <property type="component" value="Chromosome"/>
</dbReference>
<keyword evidence="1" id="KW-0472">Membrane</keyword>
<accession>Q0AR38</accession>
<protein>
    <recommendedName>
        <fullName evidence="4">Aspartyl protease family protein</fullName>
    </recommendedName>
</protein>
<dbReference type="Gene3D" id="2.40.70.10">
    <property type="entry name" value="Acid Proteases"/>
    <property type="match status" value="1"/>
</dbReference>
<evidence type="ECO:0000313" key="3">
    <source>
        <dbReference type="Proteomes" id="UP000001964"/>
    </source>
</evidence>
<feature type="transmembrane region" description="Helical" evidence="1">
    <location>
        <begin position="73"/>
        <end position="90"/>
    </location>
</feature>
<evidence type="ECO:0008006" key="4">
    <source>
        <dbReference type="Google" id="ProtNLM"/>
    </source>
</evidence>
<dbReference type="CDD" id="cd05483">
    <property type="entry name" value="retropepsin_like_bacteria"/>
    <property type="match status" value="1"/>
</dbReference>
<evidence type="ECO:0000313" key="2">
    <source>
        <dbReference type="EMBL" id="ABI65249.1"/>
    </source>
</evidence>
<sequence length="244" mass="26294" precursor="true">MQETMLGRIITRLAIPALALAMALLGLRLVSWPLWAEIAPLVKTVFIGFVLILLGLALAGSALSPDGRRHRNLIAWLSIGIAAVAVNILNRDYADWQYEQVWGATPAVPGRSASSGLGVQLSDGAIVLERQFDGHFYITSEINGAEVTFMIDTGATGVALSLADARRIGIRTDRLDYTIPTSTAAGRSMAAPVEIRSLTLPGRSFDSVPAHVMSGGEQSLLGMTVLERFESVEIRRDQLILRSN</sequence>
<dbReference type="InterPro" id="IPR021109">
    <property type="entry name" value="Peptidase_aspartic_dom_sf"/>
</dbReference>
<proteinExistence type="predicted"/>
<dbReference type="eggNOG" id="COG3577">
    <property type="taxonomic scope" value="Bacteria"/>
</dbReference>
<keyword evidence="1" id="KW-1133">Transmembrane helix</keyword>
<organism evidence="2 3">
    <name type="scientific">Maricaulis maris (strain MCS10)</name>
    <name type="common">Caulobacter maris</name>
    <dbReference type="NCBI Taxonomy" id="394221"/>
    <lineage>
        <taxon>Bacteria</taxon>
        <taxon>Pseudomonadati</taxon>
        <taxon>Pseudomonadota</taxon>
        <taxon>Alphaproteobacteria</taxon>
        <taxon>Maricaulales</taxon>
        <taxon>Maricaulaceae</taxon>
        <taxon>Maricaulis</taxon>
    </lineage>
</organism>
<dbReference type="KEGG" id="mmr:Mmar10_0956"/>
<evidence type="ECO:0000256" key="1">
    <source>
        <dbReference type="SAM" id="Phobius"/>
    </source>
</evidence>